<gene>
    <name evidence="2" type="ORF">HPB51_008126</name>
</gene>
<reference evidence="2" key="1">
    <citation type="journal article" date="2020" name="Cell">
        <title>Large-Scale Comparative Analyses of Tick Genomes Elucidate Their Genetic Diversity and Vector Capacities.</title>
        <authorList>
            <consortium name="Tick Genome and Microbiome Consortium (TIGMIC)"/>
            <person name="Jia N."/>
            <person name="Wang J."/>
            <person name="Shi W."/>
            <person name="Du L."/>
            <person name="Sun Y."/>
            <person name="Zhan W."/>
            <person name="Jiang J.F."/>
            <person name="Wang Q."/>
            <person name="Zhang B."/>
            <person name="Ji P."/>
            <person name="Bell-Sakyi L."/>
            <person name="Cui X.M."/>
            <person name="Yuan T.T."/>
            <person name="Jiang B.G."/>
            <person name="Yang W.F."/>
            <person name="Lam T.T."/>
            <person name="Chang Q.C."/>
            <person name="Ding S.J."/>
            <person name="Wang X.J."/>
            <person name="Zhu J.G."/>
            <person name="Ruan X.D."/>
            <person name="Zhao L."/>
            <person name="Wei J.T."/>
            <person name="Ye R.Z."/>
            <person name="Que T.C."/>
            <person name="Du C.H."/>
            <person name="Zhou Y.H."/>
            <person name="Cheng J.X."/>
            <person name="Dai P.F."/>
            <person name="Guo W.B."/>
            <person name="Han X.H."/>
            <person name="Huang E.J."/>
            <person name="Li L.F."/>
            <person name="Wei W."/>
            <person name="Gao Y.C."/>
            <person name="Liu J.Z."/>
            <person name="Shao H.Z."/>
            <person name="Wang X."/>
            <person name="Wang C.C."/>
            <person name="Yang T.C."/>
            <person name="Huo Q.B."/>
            <person name="Li W."/>
            <person name="Chen H.Y."/>
            <person name="Chen S.E."/>
            <person name="Zhou L.G."/>
            <person name="Ni X.B."/>
            <person name="Tian J.H."/>
            <person name="Sheng Y."/>
            <person name="Liu T."/>
            <person name="Pan Y.S."/>
            <person name="Xia L.Y."/>
            <person name="Li J."/>
            <person name="Zhao F."/>
            <person name="Cao W.C."/>
        </authorList>
    </citation>
    <scope>NUCLEOTIDE SEQUENCE</scope>
    <source>
        <strain evidence="2">Rmic-2018</strain>
    </source>
</reference>
<sequence length="143" mass="15546">MRSKATSTVYRSSKNEIEKERMYDNNGGSGPPFEARAGALRTLLYHHQFDENTDDTSAMCRVCGQEEKTIPHLVLRCTCLGPHQRKGTTLPEALGFVHKHDPGPPAGDGAAGTVNYAAVYAPLKQGWCSGDARRIGNDLCGQN</sequence>
<evidence type="ECO:0008006" key="4">
    <source>
        <dbReference type="Google" id="ProtNLM"/>
    </source>
</evidence>
<dbReference type="AlphaFoldDB" id="A0A9J6D8R0"/>
<feature type="region of interest" description="Disordered" evidence="1">
    <location>
        <begin position="1"/>
        <end position="33"/>
    </location>
</feature>
<name>A0A9J6D8R0_RHIMP</name>
<dbReference type="Proteomes" id="UP000821866">
    <property type="component" value="Chromosome 8"/>
</dbReference>
<evidence type="ECO:0000313" key="3">
    <source>
        <dbReference type="Proteomes" id="UP000821866"/>
    </source>
</evidence>
<keyword evidence="3" id="KW-1185">Reference proteome</keyword>
<accession>A0A9J6D8R0</accession>
<protein>
    <recommendedName>
        <fullName evidence="4">Tick transposon</fullName>
    </recommendedName>
</protein>
<feature type="compositionally biased region" description="Polar residues" evidence="1">
    <location>
        <begin position="1"/>
        <end position="12"/>
    </location>
</feature>
<reference evidence="2" key="2">
    <citation type="submission" date="2021-09" db="EMBL/GenBank/DDBJ databases">
        <authorList>
            <person name="Jia N."/>
            <person name="Wang J."/>
            <person name="Shi W."/>
            <person name="Du L."/>
            <person name="Sun Y."/>
            <person name="Zhan W."/>
            <person name="Jiang J."/>
            <person name="Wang Q."/>
            <person name="Zhang B."/>
            <person name="Ji P."/>
            <person name="Sakyi L.B."/>
            <person name="Cui X."/>
            <person name="Yuan T."/>
            <person name="Jiang B."/>
            <person name="Yang W."/>
            <person name="Lam T.T.-Y."/>
            <person name="Chang Q."/>
            <person name="Ding S."/>
            <person name="Wang X."/>
            <person name="Zhu J."/>
            <person name="Ruan X."/>
            <person name="Zhao L."/>
            <person name="Wei J."/>
            <person name="Que T."/>
            <person name="Du C."/>
            <person name="Cheng J."/>
            <person name="Dai P."/>
            <person name="Han X."/>
            <person name="Huang E."/>
            <person name="Gao Y."/>
            <person name="Liu J."/>
            <person name="Shao H."/>
            <person name="Ye R."/>
            <person name="Li L."/>
            <person name="Wei W."/>
            <person name="Wang X."/>
            <person name="Wang C."/>
            <person name="Huo Q."/>
            <person name="Li W."/>
            <person name="Guo W."/>
            <person name="Chen H."/>
            <person name="Chen S."/>
            <person name="Zhou L."/>
            <person name="Zhou L."/>
            <person name="Ni X."/>
            <person name="Tian J."/>
            <person name="Zhou Y."/>
            <person name="Sheng Y."/>
            <person name="Liu T."/>
            <person name="Pan Y."/>
            <person name="Xia L."/>
            <person name="Li J."/>
            <person name="Zhao F."/>
            <person name="Cao W."/>
        </authorList>
    </citation>
    <scope>NUCLEOTIDE SEQUENCE</scope>
    <source>
        <strain evidence="2">Rmic-2018</strain>
        <tissue evidence="2">Larvae</tissue>
    </source>
</reference>
<evidence type="ECO:0000313" key="2">
    <source>
        <dbReference type="EMBL" id="KAH8018484.1"/>
    </source>
</evidence>
<proteinExistence type="predicted"/>
<comment type="caution">
    <text evidence="2">The sequence shown here is derived from an EMBL/GenBank/DDBJ whole genome shotgun (WGS) entry which is preliminary data.</text>
</comment>
<organism evidence="2 3">
    <name type="scientific">Rhipicephalus microplus</name>
    <name type="common">Cattle tick</name>
    <name type="synonym">Boophilus microplus</name>
    <dbReference type="NCBI Taxonomy" id="6941"/>
    <lineage>
        <taxon>Eukaryota</taxon>
        <taxon>Metazoa</taxon>
        <taxon>Ecdysozoa</taxon>
        <taxon>Arthropoda</taxon>
        <taxon>Chelicerata</taxon>
        <taxon>Arachnida</taxon>
        <taxon>Acari</taxon>
        <taxon>Parasitiformes</taxon>
        <taxon>Ixodida</taxon>
        <taxon>Ixodoidea</taxon>
        <taxon>Ixodidae</taxon>
        <taxon>Rhipicephalinae</taxon>
        <taxon>Rhipicephalus</taxon>
        <taxon>Boophilus</taxon>
    </lineage>
</organism>
<feature type="compositionally biased region" description="Basic and acidic residues" evidence="1">
    <location>
        <begin position="13"/>
        <end position="23"/>
    </location>
</feature>
<dbReference type="EMBL" id="JABSTU010000010">
    <property type="protein sequence ID" value="KAH8018484.1"/>
    <property type="molecule type" value="Genomic_DNA"/>
</dbReference>
<evidence type="ECO:0000256" key="1">
    <source>
        <dbReference type="SAM" id="MobiDB-lite"/>
    </source>
</evidence>